<evidence type="ECO:0000259" key="4">
    <source>
        <dbReference type="PROSITE" id="PS50949"/>
    </source>
</evidence>
<evidence type="ECO:0000313" key="6">
    <source>
        <dbReference type="Proteomes" id="UP000278886"/>
    </source>
</evidence>
<keyword evidence="3" id="KW-0804">Transcription</keyword>
<dbReference type="RefSeq" id="WP_120761319.1">
    <property type="nucleotide sequence ID" value="NZ_CP032630.1"/>
</dbReference>
<dbReference type="Pfam" id="PF00392">
    <property type="entry name" value="GntR"/>
    <property type="match status" value="1"/>
</dbReference>
<sequence length="117" mass="12464">MLIRVDPASGVAIYDQIAASVRSDASRGVLHPGDRLPAARELADALDVNIHTVLRAYQQLRDEGLVDLRRGRGAVLTDAATRGGALADAVRELVAAARREGVALPTLVSLIREEYPA</sequence>
<dbReference type="Proteomes" id="UP000278886">
    <property type="component" value="Chromosome"/>
</dbReference>
<organism evidence="5 6">
    <name type="scientific">Protaetiibacter intestinalis</name>
    <dbReference type="NCBI Taxonomy" id="2419774"/>
    <lineage>
        <taxon>Bacteria</taxon>
        <taxon>Bacillati</taxon>
        <taxon>Actinomycetota</taxon>
        <taxon>Actinomycetes</taxon>
        <taxon>Micrococcales</taxon>
        <taxon>Microbacteriaceae</taxon>
        <taxon>Protaetiibacter</taxon>
    </lineage>
</organism>
<reference evidence="6" key="1">
    <citation type="submission" date="2018-09" db="EMBL/GenBank/DDBJ databases">
        <title>Genome sequencing of strain 2DFWR-13.</title>
        <authorList>
            <person name="Heo J."/>
            <person name="Kim S.-J."/>
            <person name="Kwon S.-W."/>
        </authorList>
    </citation>
    <scope>NUCLEOTIDE SEQUENCE [LARGE SCALE GENOMIC DNA]</scope>
    <source>
        <strain evidence="6">2DFWR-13</strain>
    </source>
</reference>
<dbReference type="PANTHER" id="PTHR38445">
    <property type="entry name" value="HTH-TYPE TRANSCRIPTIONAL REPRESSOR YTRA"/>
    <property type="match status" value="1"/>
</dbReference>
<name>A0A387B5F4_9MICO</name>
<dbReference type="InterPro" id="IPR036388">
    <property type="entry name" value="WH-like_DNA-bd_sf"/>
</dbReference>
<evidence type="ECO:0000256" key="3">
    <source>
        <dbReference type="ARBA" id="ARBA00023163"/>
    </source>
</evidence>
<keyword evidence="6" id="KW-1185">Reference proteome</keyword>
<dbReference type="OrthoDB" id="3192286at2"/>
<dbReference type="Gene3D" id="1.10.10.10">
    <property type="entry name" value="Winged helix-like DNA-binding domain superfamily/Winged helix DNA-binding domain"/>
    <property type="match status" value="1"/>
</dbReference>
<proteinExistence type="predicted"/>
<evidence type="ECO:0000256" key="1">
    <source>
        <dbReference type="ARBA" id="ARBA00023015"/>
    </source>
</evidence>
<gene>
    <name evidence="5" type="ORF">D7I47_00995</name>
</gene>
<dbReference type="SUPFAM" id="SSF46785">
    <property type="entry name" value="Winged helix' DNA-binding domain"/>
    <property type="match status" value="1"/>
</dbReference>
<dbReference type="PROSITE" id="PS50949">
    <property type="entry name" value="HTH_GNTR"/>
    <property type="match status" value="1"/>
</dbReference>
<evidence type="ECO:0000256" key="2">
    <source>
        <dbReference type="ARBA" id="ARBA00023125"/>
    </source>
</evidence>
<dbReference type="EMBL" id="CP032630">
    <property type="protein sequence ID" value="AYF96968.1"/>
    <property type="molecule type" value="Genomic_DNA"/>
</dbReference>
<dbReference type="CDD" id="cd07377">
    <property type="entry name" value="WHTH_GntR"/>
    <property type="match status" value="1"/>
</dbReference>
<dbReference type="PANTHER" id="PTHR38445:SF7">
    <property type="entry name" value="GNTR-FAMILY TRANSCRIPTIONAL REGULATOR"/>
    <property type="match status" value="1"/>
</dbReference>
<keyword evidence="1" id="KW-0805">Transcription regulation</keyword>
<dbReference type="InterPro" id="IPR000524">
    <property type="entry name" value="Tscrpt_reg_HTH_GntR"/>
</dbReference>
<dbReference type="KEGG" id="lyd:D7I47_00995"/>
<evidence type="ECO:0000313" key="5">
    <source>
        <dbReference type="EMBL" id="AYF96968.1"/>
    </source>
</evidence>
<dbReference type="AlphaFoldDB" id="A0A387B5F4"/>
<dbReference type="GO" id="GO:0003677">
    <property type="term" value="F:DNA binding"/>
    <property type="evidence" value="ECO:0007669"/>
    <property type="project" value="UniProtKB-KW"/>
</dbReference>
<accession>A0A387B5F4</accession>
<dbReference type="InterPro" id="IPR036390">
    <property type="entry name" value="WH_DNA-bd_sf"/>
</dbReference>
<keyword evidence="2" id="KW-0238">DNA-binding</keyword>
<protein>
    <submittedName>
        <fullName evidence="5">GntR family transcriptional regulator</fullName>
    </submittedName>
</protein>
<dbReference type="SMART" id="SM00345">
    <property type="entry name" value="HTH_GNTR"/>
    <property type="match status" value="1"/>
</dbReference>
<feature type="domain" description="HTH gntR-type" evidence="4">
    <location>
        <begin position="11"/>
        <end position="79"/>
    </location>
</feature>
<dbReference type="GO" id="GO:0003700">
    <property type="term" value="F:DNA-binding transcription factor activity"/>
    <property type="evidence" value="ECO:0007669"/>
    <property type="project" value="InterPro"/>
</dbReference>